<comment type="similarity">
    <text evidence="2">Belongs to the thioredoxin family. DsbE subfamily.</text>
</comment>
<keyword evidence="9" id="KW-1185">Reference proteome</keyword>
<dbReference type="SUPFAM" id="SSF52833">
    <property type="entry name" value="Thioredoxin-like"/>
    <property type="match status" value="1"/>
</dbReference>
<dbReference type="OrthoDB" id="9799347at2"/>
<feature type="domain" description="Thioredoxin" evidence="7">
    <location>
        <begin position="50"/>
        <end position="199"/>
    </location>
</feature>
<dbReference type="RefSeq" id="WP_046477184.1">
    <property type="nucleotide sequence ID" value="NZ_LN829118.1"/>
</dbReference>
<dbReference type="InterPro" id="IPR017937">
    <property type="entry name" value="Thioredoxin_CS"/>
</dbReference>
<dbReference type="PROSITE" id="PS00194">
    <property type="entry name" value="THIOREDOXIN_1"/>
    <property type="match status" value="1"/>
</dbReference>
<dbReference type="Proteomes" id="UP000033187">
    <property type="component" value="Chromosome 1"/>
</dbReference>
<dbReference type="InterPro" id="IPR004799">
    <property type="entry name" value="Periplasmic_diS_OxRdtase_DsbE"/>
</dbReference>
<accession>A0A0D6JCA7</accession>
<dbReference type="GO" id="GO:0017004">
    <property type="term" value="P:cytochrome complex assembly"/>
    <property type="evidence" value="ECO:0007669"/>
    <property type="project" value="UniProtKB-KW"/>
</dbReference>
<sequence>MSEAGTSTRPNPTPRRRFGWLLAPVIIFAGLTVMFALALTSGDPSRLPSALIGKPVPQASFEPLEGLNKDGKPVPGFSSSDLGGGKVRIVNFWASWCVPCVAEHPNLVALAARTGVPLYGVNYKDQADAARRFLGRYGDPYTAVGVDPQGRGAIEWGVYGMPETFVIAPDGTIAYKHVGPITETSLQNEVIPAIEAARKTAPGS</sequence>
<reference evidence="9" key="1">
    <citation type="submission" date="2015-02" db="EMBL/GenBank/DDBJ databases">
        <authorList>
            <person name="Chooi Y.-H."/>
        </authorList>
    </citation>
    <scope>NUCLEOTIDE SEQUENCE [LARGE SCALE GENOMIC DNA]</scope>
    <source>
        <strain evidence="9">strain Y</strain>
    </source>
</reference>
<evidence type="ECO:0000313" key="9">
    <source>
        <dbReference type="Proteomes" id="UP000033187"/>
    </source>
</evidence>
<evidence type="ECO:0000256" key="1">
    <source>
        <dbReference type="ARBA" id="ARBA00004196"/>
    </source>
</evidence>
<dbReference type="InterPro" id="IPR013740">
    <property type="entry name" value="Redoxin"/>
</dbReference>
<gene>
    <name evidence="8" type="primary">cycY</name>
    <name evidence="8" type="ORF">YBN1229_v1_1098</name>
</gene>
<protein>
    <submittedName>
        <fullName evidence="8">Thiol:disulfide interchange protein CycY</fullName>
    </submittedName>
</protein>
<dbReference type="InterPro" id="IPR013766">
    <property type="entry name" value="Thioredoxin_domain"/>
</dbReference>
<keyword evidence="3" id="KW-0201">Cytochrome c-type biogenesis</keyword>
<dbReference type="KEGG" id="fiy:BN1229_v1_1098"/>
<dbReference type="CDD" id="cd03010">
    <property type="entry name" value="TlpA_like_DsbE"/>
    <property type="match status" value="1"/>
</dbReference>
<evidence type="ECO:0000256" key="5">
    <source>
        <dbReference type="ARBA" id="ARBA00023284"/>
    </source>
</evidence>
<dbReference type="PANTHER" id="PTHR42852:SF6">
    <property type="entry name" value="THIOL:DISULFIDE INTERCHANGE PROTEIN DSBE"/>
    <property type="match status" value="1"/>
</dbReference>
<organism evidence="8 9">
    <name type="scientific">Candidatus Filomicrobium marinum</name>
    <dbReference type="NCBI Taxonomy" id="1608628"/>
    <lineage>
        <taxon>Bacteria</taxon>
        <taxon>Pseudomonadati</taxon>
        <taxon>Pseudomonadota</taxon>
        <taxon>Alphaproteobacteria</taxon>
        <taxon>Hyphomicrobiales</taxon>
        <taxon>Hyphomicrobiaceae</taxon>
        <taxon>Filomicrobium</taxon>
    </lineage>
</organism>
<dbReference type="InterPro" id="IPR050553">
    <property type="entry name" value="Thioredoxin_ResA/DsbE_sf"/>
</dbReference>
<keyword evidence="6" id="KW-1133">Transmembrane helix</keyword>
<dbReference type="Pfam" id="PF08534">
    <property type="entry name" value="Redoxin"/>
    <property type="match status" value="1"/>
</dbReference>
<keyword evidence="4" id="KW-1015">Disulfide bond</keyword>
<dbReference type="AlphaFoldDB" id="A0A0D6JCA7"/>
<evidence type="ECO:0000256" key="2">
    <source>
        <dbReference type="ARBA" id="ARBA00007758"/>
    </source>
</evidence>
<dbReference type="PANTHER" id="PTHR42852">
    <property type="entry name" value="THIOL:DISULFIDE INTERCHANGE PROTEIN DSBE"/>
    <property type="match status" value="1"/>
</dbReference>
<comment type="subcellular location">
    <subcellularLocation>
        <location evidence="1">Cell envelope</location>
    </subcellularLocation>
</comment>
<evidence type="ECO:0000313" key="8">
    <source>
        <dbReference type="EMBL" id="CPR17088.1"/>
    </source>
</evidence>
<keyword evidence="5" id="KW-0676">Redox-active center</keyword>
<dbReference type="Gene3D" id="3.40.30.10">
    <property type="entry name" value="Glutaredoxin"/>
    <property type="match status" value="1"/>
</dbReference>
<dbReference type="InterPro" id="IPR036249">
    <property type="entry name" value="Thioredoxin-like_sf"/>
</dbReference>
<dbReference type="PROSITE" id="PS51352">
    <property type="entry name" value="THIOREDOXIN_2"/>
    <property type="match status" value="1"/>
</dbReference>
<dbReference type="GO" id="GO:0015036">
    <property type="term" value="F:disulfide oxidoreductase activity"/>
    <property type="evidence" value="ECO:0007669"/>
    <property type="project" value="InterPro"/>
</dbReference>
<evidence type="ECO:0000259" key="7">
    <source>
        <dbReference type="PROSITE" id="PS51352"/>
    </source>
</evidence>
<proteinExistence type="inferred from homology"/>
<evidence type="ECO:0000256" key="6">
    <source>
        <dbReference type="SAM" id="Phobius"/>
    </source>
</evidence>
<dbReference type="GO" id="GO:0030288">
    <property type="term" value="C:outer membrane-bounded periplasmic space"/>
    <property type="evidence" value="ECO:0007669"/>
    <property type="project" value="InterPro"/>
</dbReference>
<name>A0A0D6JCA7_9HYPH</name>
<dbReference type="NCBIfam" id="TIGR00385">
    <property type="entry name" value="dsbE"/>
    <property type="match status" value="1"/>
</dbReference>
<evidence type="ECO:0000256" key="4">
    <source>
        <dbReference type="ARBA" id="ARBA00023157"/>
    </source>
</evidence>
<keyword evidence="6" id="KW-0812">Transmembrane</keyword>
<feature type="transmembrane region" description="Helical" evidence="6">
    <location>
        <begin position="20"/>
        <end position="39"/>
    </location>
</feature>
<keyword evidence="6" id="KW-0472">Membrane</keyword>
<dbReference type="EMBL" id="LN829119">
    <property type="protein sequence ID" value="CPR17088.1"/>
    <property type="molecule type" value="Genomic_DNA"/>
</dbReference>
<evidence type="ECO:0000256" key="3">
    <source>
        <dbReference type="ARBA" id="ARBA00022748"/>
    </source>
</evidence>